<dbReference type="EMBL" id="OU342829">
    <property type="protein sequence ID" value="CAG7580396.1"/>
    <property type="molecule type" value="Genomic_DNA"/>
</dbReference>
<protein>
    <submittedName>
        <fullName evidence="1">Uncharacterized protein</fullName>
    </submittedName>
</protein>
<sequence length="104" mass="12740">MRYLILKFKKPFDNPWEVEDDKCWYFNTFDEATDFFRIKLGDDEYMEILDIQEDLDFNGFVDSGDYILIDIKVESRYDAIKKYKKDFLSIYREKRFKKLLDGSK</sequence>
<organism evidence="1">
    <name type="scientific">uncultured marine phage</name>
    <dbReference type="NCBI Taxonomy" id="707152"/>
    <lineage>
        <taxon>Viruses</taxon>
        <taxon>environmental samples</taxon>
    </lineage>
</organism>
<proteinExistence type="predicted"/>
<name>A0A8D9C8V0_9VIRU</name>
<evidence type="ECO:0000313" key="1">
    <source>
        <dbReference type="EMBL" id="CAG7580396.1"/>
    </source>
</evidence>
<gene>
    <name evidence="1" type="ORF">SLAVMIC_00394</name>
</gene>
<accession>A0A8D9C8V0</accession>
<reference evidence="1" key="1">
    <citation type="submission" date="2021-06" db="EMBL/GenBank/DDBJ databases">
        <authorList>
            <person name="Gannon L."/>
            <person name="Redgwell R T."/>
            <person name="Michniewski S."/>
            <person name="Harrison D C."/>
            <person name="Millard A."/>
        </authorList>
    </citation>
    <scope>NUCLEOTIDE SEQUENCE</scope>
</reference>